<reference evidence="2 3" key="1">
    <citation type="journal article" date="2021" name="Commun. Biol.">
        <title>The genome of Shorea leprosula (Dipterocarpaceae) highlights the ecological relevance of drought in aseasonal tropical rainforests.</title>
        <authorList>
            <person name="Ng K.K.S."/>
            <person name="Kobayashi M.J."/>
            <person name="Fawcett J.A."/>
            <person name="Hatakeyama M."/>
            <person name="Paape T."/>
            <person name="Ng C.H."/>
            <person name="Ang C.C."/>
            <person name="Tnah L.H."/>
            <person name="Lee C.T."/>
            <person name="Nishiyama T."/>
            <person name="Sese J."/>
            <person name="O'Brien M.J."/>
            <person name="Copetti D."/>
            <person name="Mohd Noor M.I."/>
            <person name="Ong R.C."/>
            <person name="Putra M."/>
            <person name="Sireger I.Z."/>
            <person name="Indrioko S."/>
            <person name="Kosugi Y."/>
            <person name="Izuno A."/>
            <person name="Isagi Y."/>
            <person name="Lee S.L."/>
            <person name="Shimizu K.K."/>
        </authorList>
    </citation>
    <scope>NUCLEOTIDE SEQUENCE [LARGE SCALE GENOMIC DNA]</scope>
    <source>
        <strain evidence="2">214</strain>
    </source>
</reference>
<comment type="caution">
    <text evidence="2">The sequence shown here is derived from an EMBL/GenBank/DDBJ whole genome shotgun (WGS) entry which is preliminary data.</text>
</comment>
<dbReference type="AlphaFoldDB" id="A0AAV5J6B0"/>
<evidence type="ECO:0000313" key="3">
    <source>
        <dbReference type="Proteomes" id="UP001054252"/>
    </source>
</evidence>
<keyword evidence="3" id="KW-1185">Reference proteome</keyword>
<dbReference type="Proteomes" id="UP001054252">
    <property type="component" value="Unassembled WGS sequence"/>
</dbReference>
<dbReference type="EMBL" id="BPVZ01000028">
    <property type="protein sequence ID" value="GKV08041.1"/>
    <property type="molecule type" value="Genomic_DNA"/>
</dbReference>
<proteinExistence type="predicted"/>
<name>A0AAV5J6B0_9ROSI</name>
<gene>
    <name evidence="2" type="ORF">SLEP1_g19728</name>
</gene>
<evidence type="ECO:0000256" key="1">
    <source>
        <dbReference type="SAM" id="MobiDB-lite"/>
    </source>
</evidence>
<protein>
    <submittedName>
        <fullName evidence="2">Uncharacterized protein</fullName>
    </submittedName>
</protein>
<accession>A0AAV5J6B0</accession>
<organism evidence="2 3">
    <name type="scientific">Rubroshorea leprosula</name>
    <dbReference type="NCBI Taxonomy" id="152421"/>
    <lineage>
        <taxon>Eukaryota</taxon>
        <taxon>Viridiplantae</taxon>
        <taxon>Streptophyta</taxon>
        <taxon>Embryophyta</taxon>
        <taxon>Tracheophyta</taxon>
        <taxon>Spermatophyta</taxon>
        <taxon>Magnoliopsida</taxon>
        <taxon>eudicotyledons</taxon>
        <taxon>Gunneridae</taxon>
        <taxon>Pentapetalae</taxon>
        <taxon>rosids</taxon>
        <taxon>malvids</taxon>
        <taxon>Malvales</taxon>
        <taxon>Dipterocarpaceae</taxon>
        <taxon>Rubroshorea</taxon>
    </lineage>
</organism>
<sequence length="42" mass="5052">MHAPMFIPSLYQNQTMQKQRRTLACKRDNGKGNQRKKLSWFL</sequence>
<evidence type="ECO:0000313" key="2">
    <source>
        <dbReference type="EMBL" id="GKV08041.1"/>
    </source>
</evidence>
<feature type="compositionally biased region" description="Basic residues" evidence="1">
    <location>
        <begin position="33"/>
        <end position="42"/>
    </location>
</feature>
<feature type="region of interest" description="Disordered" evidence="1">
    <location>
        <begin position="18"/>
        <end position="42"/>
    </location>
</feature>